<proteinExistence type="predicted"/>
<dbReference type="AlphaFoldDB" id="A0A5B7I8X0"/>
<protein>
    <submittedName>
        <fullName evidence="2">Uncharacterized protein</fullName>
    </submittedName>
</protein>
<evidence type="ECO:0000256" key="1">
    <source>
        <dbReference type="SAM" id="SignalP"/>
    </source>
</evidence>
<keyword evidence="3" id="KW-1185">Reference proteome</keyword>
<accession>A0A5B7I8X0</accession>
<organism evidence="2 3">
    <name type="scientific">Portunus trituberculatus</name>
    <name type="common">Swimming crab</name>
    <name type="synonym">Neptunus trituberculatus</name>
    <dbReference type="NCBI Taxonomy" id="210409"/>
    <lineage>
        <taxon>Eukaryota</taxon>
        <taxon>Metazoa</taxon>
        <taxon>Ecdysozoa</taxon>
        <taxon>Arthropoda</taxon>
        <taxon>Crustacea</taxon>
        <taxon>Multicrustacea</taxon>
        <taxon>Malacostraca</taxon>
        <taxon>Eumalacostraca</taxon>
        <taxon>Eucarida</taxon>
        <taxon>Decapoda</taxon>
        <taxon>Pleocyemata</taxon>
        <taxon>Brachyura</taxon>
        <taxon>Eubrachyura</taxon>
        <taxon>Portunoidea</taxon>
        <taxon>Portunidae</taxon>
        <taxon>Portuninae</taxon>
        <taxon>Portunus</taxon>
    </lineage>
</organism>
<evidence type="ECO:0000313" key="2">
    <source>
        <dbReference type="EMBL" id="MPC81871.1"/>
    </source>
</evidence>
<dbReference type="Proteomes" id="UP000324222">
    <property type="component" value="Unassembled WGS sequence"/>
</dbReference>
<keyword evidence="1" id="KW-0732">Signal</keyword>
<feature type="chain" id="PRO_5023060292" evidence="1">
    <location>
        <begin position="26"/>
        <end position="76"/>
    </location>
</feature>
<sequence length="76" mass="7897">MAPSGIRLKILLGLLLVNLLRVVLSSPPSASKVVLRDNGYEGVVVALDEALPAAACQEVLSGLEVSCPLLLCLSVE</sequence>
<evidence type="ECO:0000313" key="3">
    <source>
        <dbReference type="Proteomes" id="UP000324222"/>
    </source>
</evidence>
<dbReference type="OrthoDB" id="6338658at2759"/>
<dbReference type="EMBL" id="VSRR010058260">
    <property type="protein sequence ID" value="MPC81871.1"/>
    <property type="molecule type" value="Genomic_DNA"/>
</dbReference>
<gene>
    <name evidence="2" type="ORF">E2C01_076509</name>
</gene>
<name>A0A5B7I8X0_PORTR</name>
<reference evidence="2 3" key="1">
    <citation type="submission" date="2019-05" db="EMBL/GenBank/DDBJ databases">
        <title>Another draft genome of Portunus trituberculatus and its Hox gene families provides insights of decapod evolution.</title>
        <authorList>
            <person name="Jeong J.-H."/>
            <person name="Song I."/>
            <person name="Kim S."/>
            <person name="Choi T."/>
            <person name="Kim D."/>
            <person name="Ryu S."/>
            <person name="Kim W."/>
        </authorList>
    </citation>
    <scope>NUCLEOTIDE SEQUENCE [LARGE SCALE GENOMIC DNA]</scope>
    <source>
        <tissue evidence="2">Muscle</tissue>
    </source>
</reference>
<feature type="signal peptide" evidence="1">
    <location>
        <begin position="1"/>
        <end position="25"/>
    </location>
</feature>
<comment type="caution">
    <text evidence="2">The sequence shown here is derived from an EMBL/GenBank/DDBJ whole genome shotgun (WGS) entry which is preliminary data.</text>
</comment>